<keyword evidence="2" id="KW-1185">Reference proteome</keyword>
<dbReference type="OrthoDB" id="5650401at2"/>
<evidence type="ECO:0000313" key="2">
    <source>
        <dbReference type="Proteomes" id="UP000054608"/>
    </source>
</evidence>
<dbReference type="PATRIC" id="fig|458.5.peg.113"/>
<name>A0A0W0Y6W0_9GAMM</name>
<accession>A0A0W0Y6W0</accession>
<dbReference type="GO" id="GO:0004844">
    <property type="term" value="F:uracil DNA N-glycosylase activity"/>
    <property type="evidence" value="ECO:0007669"/>
    <property type="project" value="InterPro"/>
</dbReference>
<dbReference type="PANTHER" id="PTHR11264:SF8">
    <property type="entry name" value="URACIL-DNA GLYCOSYLASE-LIKE DOMAIN-CONTAINING PROTEIN"/>
    <property type="match status" value="1"/>
</dbReference>
<dbReference type="RefSeq" id="WP_058530248.1">
    <property type="nucleotide sequence ID" value="NZ_CAAAIN010000003.1"/>
</dbReference>
<dbReference type="InterPro" id="IPR036895">
    <property type="entry name" value="Uracil-DNA_glycosylase-like_sf"/>
</dbReference>
<dbReference type="STRING" id="458.Lrub_0112"/>
<dbReference type="SUPFAM" id="SSF52141">
    <property type="entry name" value="Uracil-DNA glycosylase-like"/>
    <property type="match status" value="1"/>
</dbReference>
<comment type="caution">
    <text evidence="1">The sequence shown here is derived from an EMBL/GenBank/DDBJ whole genome shotgun (WGS) entry which is preliminary data.</text>
</comment>
<dbReference type="GO" id="GO:0097510">
    <property type="term" value="P:base-excision repair, AP site formation via deaminated base removal"/>
    <property type="evidence" value="ECO:0007669"/>
    <property type="project" value="TreeGrafter"/>
</dbReference>
<proteinExistence type="predicted"/>
<sequence length="240" mass="27624">MRDLIEKTHLKWHDTLDRALDCMNPDYLRQLQQEADWLPGNEKLFAAFNRPPECMKFLLLGESPYPRPQSANGYAFWDNAVGPLFSDRGLSLEVNRATSLRNLIKMLLVARGDLQEDCSQTAIARLDKSQYIQTAQALFNGMMERGFLLLNASLVYRDNQVPYHSKQWQPFMNSLFNQLAQSHPHIQLVLFGKIAAQVKNAERFSCLVAEHPYNLSFINNPDVLAFFKPLDLLSCHERHS</sequence>
<dbReference type="AlphaFoldDB" id="A0A0W0Y6W0"/>
<protein>
    <submittedName>
        <fullName evidence="1">Uracil DNA glycosylase</fullName>
    </submittedName>
</protein>
<dbReference type="InterPro" id="IPR002043">
    <property type="entry name" value="UDG_fam1"/>
</dbReference>
<dbReference type="Gene3D" id="3.40.470.10">
    <property type="entry name" value="Uracil-DNA glycosylase-like domain"/>
    <property type="match status" value="1"/>
</dbReference>
<organism evidence="1 2">
    <name type="scientific">Legionella rubrilucens</name>
    <dbReference type="NCBI Taxonomy" id="458"/>
    <lineage>
        <taxon>Bacteria</taxon>
        <taxon>Pseudomonadati</taxon>
        <taxon>Pseudomonadota</taxon>
        <taxon>Gammaproteobacteria</taxon>
        <taxon>Legionellales</taxon>
        <taxon>Legionellaceae</taxon>
        <taxon>Legionella</taxon>
    </lineage>
</organism>
<gene>
    <name evidence="1" type="primary">ung</name>
    <name evidence="1" type="ORF">Lrub_0112</name>
</gene>
<dbReference type="Proteomes" id="UP000054608">
    <property type="component" value="Unassembled WGS sequence"/>
</dbReference>
<evidence type="ECO:0000313" key="1">
    <source>
        <dbReference type="EMBL" id="KTD52480.1"/>
    </source>
</evidence>
<reference evidence="1 2" key="1">
    <citation type="submission" date="2015-11" db="EMBL/GenBank/DDBJ databases">
        <title>Genomic analysis of 38 Legionella species identifies large and diverse effector repertoires.</title>
        <authorList>
            <person name="Burstein D."/>
            <person name="Amaro F."/>
            <person name="Zusman T."/>
            <person name="Lifshitz Z."/>
            <person name="Cohen O."/>
            <person name="Gilbert J.A."/>
            <person name="Pupko T."/>
            <person name="Shuman H.A."/>
            <person name="Segal G."/>
        </authorList>
    </citation>
    <scope>NUCLEOTIDE SEQUENCE [LARGE SCALE GENOMIC DNA]</scope>
    <source>
        <strain evidence="1 2">WA-270A-C2</strain>
    </source>
</reference>
<dbReference type="EMBL" id="LNYT01000001">
    <property type="protein sequence ID" value="KTD52480.1"/>
    <property type="molecule type" value="Genomic_DNA"/>
</dbReference>
<dbReference type="PANTHER" id="PTHR11264">
    <property type="entry name" value="URACIL-DNA GLYCOSYLASE"/>
    <property type="match status" value="1"/>
</dbReference>